<sequence>MEHEVLNRCDDITDYDDSDQEDGKLPDLPTFSATNEFTSVCEQVDAHGVMLGLYLAIRKHFKSGLVGYHADDNDGLF</sequence>
<organism evidence="2">
    <name type="scientific">Tanacetum cinerariifolium</name>
    <name type="common">Dalmatian daisy</name>
    <name type="synonym">Chrysanthemum cinerariifolium</name>
    <dbReference type="NCBI Taxonomy" id="118510"/>
    <lineage>
        <taxon>Eukaryota</taxon>
        <taxon>Viridiplantae</taxon>
        <taxon>Streptophyta</taxon>
        <taxon>Embryophyta</taxon>
        <taxon>Tracheophyta</taxon>
        <taxon>Spermatophyta</taxon>
        <taxon>Magnoliopsida</taxon>
        <taxon>eudicotyledons</taxon>
        <taxon>Gunneridae</taxon>
        <taxon>Pentapetalae</taxon>
        <taxon>asterids</taxon>
        <taxon>campanulids</taxon>
        <taxon>Asterales</taxon>
        <taxon>Asteraceae</taxon>
        <taxon>Asteroideae</taxon>
        <taxon>Anthemideae</taxon>
        <taxon>Anthemidinae</taxon>
        <taxon>Tanacetum</taxon>
    </lineage>
</organism>
<accession>A0A699GVS6</accession>
<gene>
    <name evidence="2" type="ORF">Tci_237098</name>
</gene>
<feature type="region of interest" description="Disordered" evidence="1">
    <location>
        <begin position="1"/>
        <end position="23"/>
    </location>
</feature>
<feature type="compositionally biased region" description="Basic and acidic residues" evidence="1">
    <location>
        <begin position="1"/>
        <end position="11"/>
    </location>
</feature>
<comment type="caution">
    <text evidence="2">The sequence shown here is derived from an EMBL/GenBank/DDBJ whole genome shotgun (WGS) entry which is preliminary data.</text>
</comment>
<proteinExistence type="predicted"/>
<dbReference type="AlphaFoldDB" id="A0A699GVS6"/>
<protein>
    <submittedName>
        <fullName evidence="2">Uncharacterized protein</fullName>
    </submittedName>
</protein>
<reference evidence="2" key="1">
    <citation type="journal article" date="2019" name="Sci. Rep.">
        <title>Draft genome of Tanacetum cinerariifolium, the natural source of mosquito coil.</title>
        <authorList>
            <person name="Yamashiro T."/>
            <person name="Shiraishi A."/>
            <person name="Satake H."/>
            <person name="Nakayama K."/>
        </authorList>
    </citation>
    <scope>NUCLEOTIDE SEQUENCE</scope>
</reference>
<dbReference type="EMBL" id="BKCJ010067652">
    <property type="protein sequence ID" value="GEW65122.1"/>
    <property type="molecule type" value="Genomic_DNA"/>
</dbReference>
<evidence type="ECO:0000256" key="1">
    <source>
        <dbReference type="SAM" id="MobiDB-lite"/>
    </source>
</evidence>
<evidence type="ECO:0000313" key="2">
    <source>
        <dbReference type="EMBL" id="GEW65122.1"/>
    </source>
</evidence>
<name>A0A699GVS6_TANCI</name>